<sequence>MPKFKNRTTNRGDWSEQNMKKAIQAVFDKKYSERAAADRYEVPRTSLQDSIKAMKQGHEITLKPKLGRFQQTFKPEFERQLCEHVINLDNRLMHLTRSEFLHLAFDLAEKN</sequence>
<accession>A0A8S0ZI50</accession>
<feature type="domain" description="HTH psq-type" evidence="2">
    <location>
        <begin position="16"/>
        <end position="52"/>
    </location>
</feature>
<name>A0A8S0ZI50_ARCPL</name>
<proteinExistence type="predicted"/>
<comment type="caution">
    <text evidence="3">The sequence shown here is derived from an EMBL/GenBank/DDBJ whole genome shotgun (WGS) entry which is preliminary data.</text>
</comment>
<dbReference type="SUPFAM" id="SSF46689">
    <property type="entry name" value="Homeodomain-like"/>
    <property type="match status" value="1"/>
</dbReference>
<gene>
    <name evidence="3" type="ORF">APLA_LOCUS4853</name>
</gene>
<organism evidence="3 4">
    <name type="scientific">Arctia plantaginis</name>
    <name type="common">Wood tiger moth</name>
    <name type="synonym">Phalaena plantaginis</name>
    <dbReference type="NCBI Taxonomy" id="874455"/>
    <lineage>
        <taxon>Eukaryota</taxon>
        <taxon>Metazoa</taxon>
        <taxon>Ecdysozoa</taxon>
        <taxon>Arthropoda</taxon>
        <taxon>Hexapoda</taxon>
        <taxon>Insecta</taxon>
        <taxon>Pterygota</taxon>
        <taxon>Neoptera</taxon>
        <taxon>Endopterygota</taxon>
        <taxon>Lepidoptera</taxon>
        <taxon>Glossata</taxon>
        <taxon>Ditrysia</taxon>
        <taxon>Noctuoidea</taxon>
        <taxon>Erebidae</taxon>
        <taxon>Arctiinae</taxon>
        <taxon>Arctia</taxon>
    </lineage>
</organism>
<dbReference type="Proteomes" id="UP000494256">
    <property type="component" value="Unassembled WGS sequence"/>
</dbReference>
<dbReference type="Pfam" id="PF05225">
    <property type="entry name" value="HTH_psq"/>
    <property type="match status" value="1"/>
</dbReference>
<evidence type="ECO:0000313" key="4">
    <source>
        <dbReference type="Proteomes" id="UP000494256"/>
    </source>
</evidence>
<evidence type="ECO:0000256" key="1">
    <source>
        <dbReference type="ARBA" id="ARBA00004123"/>
    </source>
</evidence>
<evidence type="ECO:0000259" key="2">
    <source>
        <dbReference type="Pfam" id="PF05225"/>
    </source>
</evidence>
<dbReference type="EMBL" id="CADEBD010000288">
    <property type="protein sequence ID" value="CAB3230989.1"/>
    <property type="molecule type" value="Genomic_DNA"/>
</dbReference>
<comment type="subcellular location">
    <subcellularLocation>
        <location evidence="1">Nucleus</location>
    </subcellularLocation>
</comment>
<dbReference type="InterPro" id="IPR007889">
    <property type="entry name" value="HTH_Psq"/>
</dbReference>
<dbReference type="GO" id="GO:0005634">
    <property type="term" value="C:nucleus"/>
    <property type="evidence" value="ECO:0007669"/>
    <property type="project" value="UniProtKB-SubCell"/>
</dbReference>
<reference evidence="3 4" key="1">
    <citation type="submission" date="2020-04" db="EMBL/GenBank/DDBJ databases">
        <authorList>
            <person name="Wallbank WR R."/>
            <person name="Pardo Diaz C."/>
            <person name="Kozak K."/>
            <person name="Martin S."/>
            <person name="Jiggins C."/>
            <person name="Moest M."/>
            <person name="Warren A I."/>
            <person name="Byers J.R.P. K."/>
            <person name="Montejo-Kovacevich G."/>
            <person name="Yen C E."/>
        </authorList>
    </citation>
    <scope>NUCLEOTIDE SEQUENCE [LARGE SCALE GENOMIC DNA]</scope>
</reference>
<evidence type="ECO:0000313" key="3">
    <source>
        <dbReference type="EMBL" id="CAB3230989.1"/>
    </source>
</evidence>
<protein>
    <recommendedName>
        <fullName evidence="2">HTH psq-type domain-containing protein</fullName>
    </recommendedName>
</protein>
<dbReference type="AlphaFoldDB" id="A0A8S0ZI50"/>
<dbReference type="Gene3D" id="1.10.10.60">
    <property type="entry name" value="Homeodomain-like"/>
    <property type="match status" value="1"/>
</dbReference>
<dbReference type="GO" id="GO:0003677">
    <property type="term" value="F:DNA binding"/>
    <property type="evidence" value="ECO:0007669"/>
    <property type="project" value="InterPro"/>
</dbReference>
<dbReference type="InterPro" id="IPR009057">
    <property type="entry name" value="Homeodomain-like_sf"/>
</dbReference>